<evidence type="ECO:0000313" key="5">
    <source>
        <dbReference type="EMBL" id="KEQ23588.1"/>
    </source>
</evidence>
<dbReference type="GO" id="GO:0016887">
    <property type="term" value="F:ATP hydrolysis activity"/>
    <property type="evidence" value="ECO:0007669"/>
    <property type="project" value="InterPro"/>
</dbReference>
<evidence type="ECO:0000313" key="6">
    <source>
        <dbReference type="Proteomes" id="UP000028123"/>
    </source>
</evidence>
<dbReference type="SMART" id="SM00382">
    <property type="entry name" value="AAA"/>
    <property type="match status" value="1"/>
</dbReference>
<dbReference type="InterPro" id="IPR003439">
    <property type="entry name" value="ABC_transporter-like_ATP-bd"/>
</dbReference>
<feature type="domain" description="ABC transporter" evidence="4">
    <location>
        <begin position="4"/>
        <end position="231"/>
    </location>
</feature>
<keyword evidence="2" id="KW-0547">Nucleotide-binding</keyword>
<dbReference type="InterPro" id="IPR017871">
    <property type="entry name" value="ABC_transporter-like_CS"/>
</dbReference>
<proteinExistence type="predicted"/>
<keyword evidence="1" id="KW-0813">Transport</keyword>
<keyword evidence="6" id="KW-1185">Reference proteome</keyword>
<evidence type="ECO:0000256" key="2">
    <source>
        <dbReference type="ARBA" id="ARBA00022741"/>
    </source>
</evidence>
<dbReference type="InterPro" id="IPR050763">
    <property type="entry name" value="ABC_transporter_ATP-binding"/>
</dbReference>
<sequence length="304" mass="33896">MLAIQTKELRKSYGPHEVVRGISLQVNQGEIFGFLGRNGAGKTTFINMLTGIVRPSGGEFSILGTPHGQLDRVKRHIGVLPDYTEFYGNDTALEHLRYFSGVKGLKVSKRECLDVLDKVGLSQAAHVKTKKFSFGMKKKLGVAQAILGQPGLIFLDEPTSGMDPESALEMQQLIRTLADKRQTIFMTSHNLHEVEKLCTRIAIMKRGNITGLGTIEELQRTFQPGMQVTVKLAARSEELYGKAREALQQQGVCRIQSWDERHLTAEIVEEADIAAVIRVLCLHEVDMFSVQTARLSLEDIFMLD</sequence>
<dbReference type="Pfam" id="PF00005">
    <property type="entry name" value="ABC_tran"/>
    <property type="match status" value="1"/>
</dbReference>
<dbReference type="AlphaFoldDB" id="A0A081NYR5"/>
<evidence type="ECO:0000259" key="4">
    <source>
        <dbReference type="PROSITE" id="PS50893"/>
    </source>
</evidence>
<dbReference type="PROSITE" id="PS00211">
    <property type="entry name" value="ABC_TRANSPORTER_1"/>
    <property type="match status" value="1"/>
</dbReference>
<dbReference type="Proteomes" id="UP000028123">
    <property type="component" value="Unassembled WGS sequence"/>
</dbReference>
<organism evidence="5 6">
    <name type="scientific">Paenibacillus tyrfis</name>
    <dbReference type="NCBI Taxonomy" id="1501230"/>
    <lineage>
        <taxon>Bacteria</taxon>
        <taxon>Bacillati</taxon>
        <taxon>Bacillota</taxon>
        <taxon>Bacilli</taxon>
        <taxon>Bacillales</taxon>
        <taxon>Paenibacillaceae</taxon>
        <taxon>Paenibacillus</taxon>
    </lineage>
</organism>
<gene>
    <name evidence="5" type="ORF">ET33_15815</name>
</gene>
<evidence type="ECO:0000256" key="1">
    <source>
        <dbReference type="ARBA" id="ARBA00022448"/>
    </source>
</evidence>
<dbReference type="eggNOG" id="COG1131">
    <property type="taxonomic scope" value="Bacteria"/>
</dbReference>
<dbReference type="PROSITE" id="PS50893">
    <property type="entry name" value="ABC_TRANSPORTER_2"/>
    <property type="match status" value="1"/>
</dbReference>
<dbReference type="EMBL" id="JNVM01000021">
    <property type="protein sequence ID" value="KEQ23588.1"/>
    <property type="molecule type" value="Genomic_DNA"/>
</dbReference>
<accession>A0A081NYR5</accession>
<reference evidence="5 6" key="1">
    <citation type="submission" date="2014-06" db="EMBL/GenBank/DDBJ databases">
        <title>Draft genome sequence of Paenibacillus sp. MSt1.</title>
        <authorList>
            <person name="Aw Y.K."/>
            <person name="Ong K.S."/>
            <person name="Gan H.M."/>
            <person name="Lee S.M."/>
        </authorList>
    </citation>
    <scope>NUCLEOTIDE SEQUENCE [LARGE SCALE GENOMIC DNA]</scope>
    <source>
        <strain evidence="5 6">MSt1</strain>
    </source>
</reference>
<evidence type="ECO:0000256" key="3">
    <source>
        <dbReference type="ARBA" id="ARBA00022840"/>
    </source>
</evidence>
<dbReference type="OrthoDB" id="9804819at2"/>
<dbReference type="PANTHER" id="PTHR42711:SF13">
    <property type="entry name" value="ABC TRANSPORTER, ATP-BINDING PROTEIN"/>
    <property type="match status" value="1"/>
</dbReference>
<dbReference type="GO" id="GO:0005524">
    <property type="term" value="F:ATP binding"/>
    <property type="evidence" value="ECO:0007669"/>
    <property type="project" value="UniProtKB-KW"/>
</dbReference>
<dbReference type="InterPro" id="IPR027417">
    <property type="entry name" value="P-loop_NTPase"/>
</dbReference>
<comment type="caution">
    <text evidence="5">The sequence shown here is derived from an EMBL/GenBank/DDBJ whole genome shotgun (WGS) entry which is preliminary data.</text>
</comment>
<dbReference type="PANTHER" id="PTHR42711">
    <property type="entry name" value="ABC TRANSPORTER ATP-BINDING PROTEIN"/>
    <property type="match status" value="1"/>
</dbReference>
<dbReference type="SUPFAM" id="SSF52540">
    <property type="entry name" value="P-loop containing nucleoside triphosphate hydrolases"/>
    <property type="match status" value="1"/>
</dbReference>
<dbReference type="InterPro" id="IPR003593">
    <property type="entry name" value="AAA+_ATPase"/>
</dbReference>
<keyword evidence="3" id="KW-0067">ATP-binding</keyword>
<dbReference type="RefSeq" id="WP_036688199.1">
    <property type="nucleotide sequence ID" value="NZ_JNVM01000021.1"/>
</dbReference>
<dbReference type="Gene3D" id="3.40.50.300">
    <property type="entry name" value="P-loop containing nucleotide triphosphate hydrolases"/>
    <property type="match status" value="1"/>
</dbReference>
<protein>
    <submittedName>
        <fullName evidence="5">ABC transporter</fullName>
    </submittedName>
</protein>
<name>A0A081NYR5_9BACL</name>